<evidence type="ECO:0000256" key="1">
    <source>
        <dbReference type="ARBA" id="ARBA00004123"/>
    </source>
</evidence>
<keyword evidence="2" id="KW-0805">Transcription regulation</keyword>
<dbReference type="InterPro" id="IPR033896">
    <property type="entry name" value="MEF2-like_N"/>
</dbReference>
<feature type="region of interest" description="Disordered" evidence="6">
    <location>
        <begin position="555"/>
        <end position="591"/>
    </location>
</feature>
<evidence type="ECO:0000256" key="2">
    <source>
        <dbReference type="ARBA" id="ARBA00023015"/>
    </source>
</evidence>
<dbReference type="SUPFAM" id="SSF55455">
    <property type="entry name" value="SRF-like"/>
    <property type="match status" value="1"/>
</dbReference>
<evidence type="ECO:0000313" key="8">
    <source>
        <dbReference type="EMBL" id="GAA55193.1"/>
    </source>
</evidence>
<dbReference type="Pfam" id="PF00319">
    <property type="entry name" value="SRF-TF"/>
    <property type="match status" value="1"/>
</dbReference>
<dbReference type="GO" id="GO:0046983">
    <property type="term" value="F:protein dimerization activity"/>
    <property type="evidence" value="ECO:0007669"/>
    <property type="project" value="InterPro"/>
</dbReference>
<dbReference type="CDD" id="cd00265">
    <property type="entry name" value="MADS_MEF2_like"/>
    <property type="match status" value="1"/>
</dbReference>
<evidence type="ECO:0000256" key="6">
    <source>
        <dbReference type="SAM" id="MobiDB-lite"/>
    </source>
</evidence>
<dbReference type="FunFam" id="3.40.1810.10:FF:000001">
    <property type="entry name" value="Myocyte-specific enhancer factor 2A homolog"/>
    <property type="match status" value="1"/>
</dbReference>
<dbReference type="PRINTS" id="PR00404">
    <property type="entry name" value="MADSDOMAIN"/>
</dbReference>
<dbReference type="PANTHER" id="PTHR11945">
    <property type="entry name" value="MADS BOX PROTEIN"/>
    <property type="match status" value="1"/>
</dbReference>
<dbReference type="AlphaFoldDB" id="G7YQG3"/>
<dbReference type="GO" id="GO:0045944">
    <property type="term" value="P:positive regulation of transcription by RNA polymerase II"/>
    <property type="evidence" value="ECO:0007669"/>
    <property type="project" value="InterPro"/>
</dbReference>
<feature type="domain" description="MADS-box" evidence="7">
    <location>
        <begin position="5"/>
        <end position="65"/>
    </location>
</feature>
<reference key="2">
    <citation type="submission" date="2011-10" db="EMBL/GenBank/DDBJ databases">
        <title>The genome and transcriptome sequence of Clonorchis sinensis provide insights into the carcinogenic liver fluke.</title>
        <authorList>
            <person name="Wang X."/>
            <person name="Huang Y."/>
            <person name="Chen W."/>
            <person name="Liu H."/>
            <person name="Guo L."/>
            <person name="Chen Y."/>
            <person name="Luo F."/>
            <person name="Zhou W."/>
            <person name="Sun J."/>
            <person name="Mao Q."/>
            <person name="Liang P."/>
            <person name="Zhou C."/>
            <person name="Tian Y."/>
            <person name="Men J."/>
            <person name="Lv X."/>
            <person name="Huang L."/>
            <person name="Zhou J."/>
            <person name="Hu Y."/>
            <person name="Li R."/>
            <person name="Zhang F."/>
            <person name="Lei H."/>
            <person name="Li X."/>
            <person name="Hu X."/>
            <person name="Liang C."/>
            <person name="Xu J."/>
            <person name="Wu Z."/>
            <person name="Yu X."/>
        </authorList>
    </citation>
    <scope>NUCLEOTIDE SEQUENCE</scope>
    <source>
        <strain>Henan</strain>
    </source>
</reference>
<evidence type="ECO:0000256" key="5">
    <source>
        <dbReference type="ARBA" id="ARBA00023242"/>
    </source>
</evidence>
<gene>
    <name evidence="8" type="ORF">CLF_107113</name>
</gene>
<dbReference type="GO" id="GO:0000978">
    <property type="term" value="F:RNA polymerase II cis-regulatory region sequence-specific DNA binding"/>
    <property type="evidence" value="ECO:0007669"/>
    <property type="project" value="TreeGrafter"/>
</dbReference>
<organism evidence="8 9">
    <name type="scientific">Clonorchis sinensis</name>
    <name type="common">Chinese liver fluke</name>
    <dbReference type="NCBI Taxonomy" id="79923"/>
    <lineage>
        <taxon>Eukaryota</taxon>
        <taxon>Metazoa</taxon>
        <taxon>Spiralia</taxon>
        <taxon>Lophotrochozoa</taxon>
        <taxon>Platyhelminthes</taxon>
        <taxon>Trematoda</taxon>
        <taxon>Digenea</taxon>
        <taxon>Opisthorchiida</taxon>
        <taxon>Opisthorchiata</taxon>
        <taxon>Opisthorchiidae</taxon>
        <taxon>Clonorchis</taxon>
    </lineage>
</organism>
<keyword evidence="9" id="KW-1185">Reference proteome</keyword>
<dbReference type="PROSITE" id="PS50066">
    <property type="entry name" value="MADS_BOX_2"/>
    <property type="match status" value="1"/>
</dbReference>
<sequence>SLLTMGRKKILIKRIDDERNRQVTFTKRKLGLMKKAYELSILCDCEIALIVFTSSQKLFQYASSDMDKILLRYTEFNEPHESKTNRDIVELLNRKENKLSSLSDAGATSDSSDRMFPCAVDQLSGLATSVLNDTRSQPLLQCNSTDFHGVDLELPIVFQHNEVVSLDWVPHRYFGAIVVIRWQETIHLDKLSDAKPQSLHALASASGRSCNCDAVHDHVLFDFYACVNFRQLFMWAAVIQVGAYSLLPYPVASMSGCQQYISDLDTLIATLSTVPFNTLPGLVIIVKSAQQTFYLTGGTSLLGWHFYEFYLDLLHPLVHPTTPWFGQLRYFVIAHQCTSSNPVISRCGHDQFKELKLHGPDRNSSDASPLSTLDRHSPSLFLTPKHLNIIPSSTASPSNVTATQANELRCRTANLSGDSPGSRSVAYCSPDLSMMCDNGPQHFHQTALLPGEGNRTFTSEKNSRTNGNEAGPVPQQAARLSDFSVASNPSNFLLPCDSRSSGNLLDSANDFLTDGSHSALPTIQFSNDEMCDKKMYLQPPPSVNDSRSDTLLVMRPEKHSPGSYSEPASRYTSERGSPLLRSGPATTETRNKLDRKFPLAGSDSSLNFEVFANNPSFSKTDPHSNAVLGKGQLMQQQHLPQFLYSQQLDPKFLSISNWNNSPPLSATQSDIQTQELNLSTNMTLQAGRRTLSNQDIPSYTADKKRLGDFLSLSNDPQVFPFNLHNAVNLPKRNSPMPLSSDMNSIPMSLNDGNNGNANVHMRTGLASSSSRTVETSSSTTFLNLPMNVTQQNVPSTCVGYQTFAKVVASENVPVSTHLNVRPSSGPDFRISPQLQHNQPISLCDQQPYDETNSRVMCSKLPFQDSQAVILNLLLVRYRLYPTTESPPGRYITLPCIHYEHEAMLSPSPSASCSSAICLLKRQLGLHAFETTVLTQQFHYLHD</sequence>
<dbReference type="Gene3D" id="3.40.1810.10">
    <property type="entry name" value="Transcription factor, MADS-box"/>
    <property type="match status" value="1"/>
</dbReference>
<proteinExistence type="predicted"/>
<dbReference type="GO" id="GO:0005634">
    <property type="term" value="C:nucleus"/>
    <property type="evidence" value="ECO:0007669"/>
    <property type="project" value="UniProtKB-SubCell"/>
</dbReference>
<dbReference type="InterPro" id="IPR002100">
    <property type="entry name" value="TF_MADSbox"/>
</dbReference>
<evidence type="ECO:0000259" key="7">
    <source>
        <dbReference type="PROSITE" id="PS50066"/>
    </source>
</evidence>
<dbReference type="EMBL" id="DF143975">
    <property type="protein sequence ID" value="GAA55193.1"/>
    <property type="molecule type" value="Genomic_DNA"/>
</dbReference>
<dbReference type="GO" id="GO:0042826">
    <property type="term" value="F:histone deacetylase binding"/>
    <property type="evidence" value="ECO:0007669"/>
    <property type="project" value="TreeGrafter"/>
</dbReference>
<comment type="subcellular location">
    <subcellularLocation>
        <location evidence="1">Nucleus</location>
    </subcellularLocation>
</comment>
<dbReference type="PANTHER" id="PTHR11945:SF534">
    <property type="entry name" value="MYOCYTE-SPECIFIC ENHANCER FACTOR 2"/>
    <property type="match status" value="1"/>
</dbReference>
<keyword evidence="4" id="KW-0804">Transcription</keyword>
<dbReference type="SMART" id="SM00432">
    <property type="entry name" value="MADS"/>
    <property type="match status" value="1"/>
</dbReference>
<feature type="compositionally biased region" description="Polar residues" evidence="6">
    <location>
        <begin position="455"/>
        <end position="468"/>
    </location>
</feature>
<dbReference type="GO" id="GO:0030154">
    <property type="term" value="P:cell differentiation"/>
    <property type="evidence" value="ECO:0007669"/>
    <property type="project" value="TreeGrafter"/>
</dbReference>
<feature type="non-terminal residue" evidence="8">
    <location>
        <position position="1"/>
    </location>
</feature>
<feature type="region of interest" description="Disordered" evidence="6">
    <location>
        <begin position="451"/>
        <end position="474"/>
    </location>
</feature>
<keyword evidence="3" id="KW-0238">DNA-binding</keyword>
<dbReference type="Proteomes" id="UP000008909">
    <property type="component" value="Unassembled WGS sequence"/>
</dbReference>
<keyword evidence="5" id="KW-0539">Nucleus</keyword>
<accession>G7YQG3</accession>
<dbReference type="InterPro" id="IPR036879">
    <property type="entry name" value="TF_MADSbox_sf"/>
</dbReference>
<dbReference type="GO" id="GO:0000981">
    <property type="term" value="F:DNA-binding transcription factor activity, RNA polymerase II-specific"/>
    <property type="evidence" value="ECO:0007669"/>
    <property type="project" value="TreeGrafter"/>
</dbReference>
<reference evidence="8" key="1">
    <citation type="journal article" date="2011" name="Genome Biol.">
        <title>The draft genome of the carcinogenic human liver fluke Clonorchis sinensis.</title>
        <authorList>
            <person name="Wang X."/>
            <person name="Chen W."/>
            <person name="Huang Y."/>
            <person name="Sun J."/>
            <person name="Men J."/>
            <person name="Liu H."/>
            <person name="Luo F."/>
            <person name="Guo L."/>
            <person name="Lv X."/>
            <person name="Deng C."/>
            <person name="Zhou C."/>
            <person name="Fan Y."/>
            <person name="Li X."/>
            <person name="Huang L."/>
            <person name="Hu Y."/>
            <person name="Liang C."/>
            <person name="Hu X."/>
            <person name="Xu J."/>
            <person name="Yu X."/>
        </authorList>
    </citation>
    <scope>NUCLEOTIDE SEQUENCE [LARGE SCALE GENOMIC DNA]</scope>
    <source>
        <strain evidence="8">Henan</strain>
    </source>
</reference>
<name>G7YQG3_CLOSI</name>
<evidence type="ECO:0000256" key="3">
    <source>
        <dbReference type="ARBA" id="ARBA00023125"/>
    </source>
</evidence>
<evidence type="ECO:0000256" key="4">
    <source>
        <dbReference type="ARBA" id="ARBA00023163"/>
    </source>
</evidence>
<protein>
    <submittedName>
        <fullName evidence="8">Myocyte-specific enhancer factor 2C</fullName>
    </submittedName>
</protein>
<evidence type="ECO:0000313" key="9">
    <source>
        <dbReference type="Proteomes" id="UP000008909"/>
    </source>
</evidence>
<dbReference type="PROSITE" id="PS00350">
    <property type="entry name" value="MADS_BOX_1"/>
    <property type="match status" value="1"/>
</dbReference>